<keyword evidence="1" id="KW-0472">Membrane</keyword>
<comment type="caution">
    <text evidence="2">The sequence shown here is derived from an EMBL/GenBank/DDBJ whole genome shotgun (WGS) entry which is preliminary data.</text>
</comment>
<name>A0ABQ1JK16_9FLAO</name>
<keyword evidence="1" id="KW-1133">Transmembrane helix</keyword>
<gene>
    <name evidence="2" type="ORF">GCM10007424_06310</name>
</gene>
<reference evidence="3" key="1">
    <citation type="journal article" date="2019" name="Int. J. Syst. Evol. Microbiol.">
        <title>The Global Catalogue of Microorganisms (GCM) 10K type strain sequencing project: providing services to taxonomists for standard genome sequencing and annotation.</title>
        <authorList>
            <consortium name="The Broad Institute Genomics Platform"/>
            <consortium name="The Broad Institute Genome Sequencing Center for Infectious Disease"/>
            <person name="Wu L."/>
            <person name="Ma J."/>
        </authorList>
    </citation>
    <scope>NUCLEOTIDE SEQUENCE [LARGE SCALE GENOMIC DNA]</scope>
    <source>
        <strain evidence="3">CGMCC 1.15461</strain>
    </source>
</reference>
<evidence type="ECO:0000256" key="1">
    <source>
        <dbReference type="SAM" id="Phobius"/>
    </source>
</evidence>
<feature type="transmembrane region" description="Helical" evidence="1">
    <location>
        <begin position="81"/>
        <end position="99"/>
    </location>
</feature>
<feature type="transmembrane region" description="Helical" evidence="1">
    <location>
        <begin position="155"/>
        <end position="172"/>
    </location>
</feature>
<evidence type="ECO:0008006" key="4">
    <source>
        <dbReference type="Google" id="ProtNLM"/>
    </source>
</evidence>
<feature type="transmembrane region" description="Helical" evidence="1">
    <location>
        <begin position="7"/>
        <end position="27"/>
    </location>
</feature>
<feature type="transmembrane region" description="Helical" evidence="1">
    <location>
        <begin position="105"/>
        <end position="124"/>
    </location>
</feature>
<accession>A0ABQ1JK16</accession>
<evidence type="ECO:0000313" key="2">
    <source>
        <dbReference type="EMBL" id="GGB69085.1"/>
    </source>
</evidence>
<organism evidence="2 3">
    <name type="scientific">Flavobacterium suaedae</name>
    <dbReference type="NCBI Taxonomy" id="1767027"/>
    <lineage>
        <taxon>Bacteria</taxon>
        <taxon>Pseudomonadati</taxon>
        <taxon>Bacteroidota</taxon>
        <taxon>Flavobacteriia</taxon>
        <taxon>Flavobacteriales</taxon>
        <taxon>Flavobacteriaceae</taxon>
        <taxon>Flavobacterium</taxon>
    </lineage>
</organism>
<proteinExistence type="predicted"/>
<dbReference type="RefSeq" id="WP_188619799.1">
    <property type="nucleotide sequence ID" value="NZ_BMJE01000002.1"/>
</dbReference>
<dbReference type="Proteomes" id="UP000615760">
    <property type="component" value="Unassembled WGS sequence"/>
</dbReference>
<evidence type="ECO:0000313" key="3">
    <source>
        <dbReference type="Proteomes" id="UP000615760"/>
    </source>
</evidence>
<keyword evidence="1" id="KW-0812">Transmembrane</keyword>
<protein>
    <recommendedName>
        <fullName evidence="4">PAP2 family protein</fullName>
    </recommendedName>
</protein>
<feature type="transmembrane region" description="Helical" evidence="1">
    <location>
        <begin position="39"/>
        <end position="60"/>
    </location>
</feature>
<dbReference type="EMBL" id="BMJE01000002">
    <property type="protein sequence ID" value="GGB69085.1"/>
    <property type="molecule type" value="Genomic_DNA"/>
</dbReference>
<keyword evidence="3" id="KW-1185">Reference proteome</keyword>
<feature type="transmembrane region" description="Helical" evidence="1">
    <location>
        <begin position="179"/>
        <end position="202"/>
    </location>
</feature>
<feature type="transmembrane region" description="Helical" evidence="1">
    <location>
        <begin position="131"/>
        <end position="149"/>
    </location>
</feature>
<sequence>MKKFLLFFSYLFNPLLIPTYATLFYFFVTLNYFHKHEVYLAFIEVLILTLLLPISLFYLFRSLGIVRTKMLINKRERRLPLAFYAILLFTLIKHSLANLVIPELYYYFLGISISILTALTLVIFNRKISLHVMGVSSLTLFVISIAVYYHTNFLILIGLLILCCGLVASARLQDDEHSLSGIVSGALAGVIPQILLWFVWLIPVF</sequence>